<evidence type="ECO:0000313" key="2">
    <source>
        <dbReference type="EMBL" id="RXG24289.1"/>
    </source>
</evidence>
<dbReference type="Pfam" id="PF13411">
    <property type="entry name" value="MerR_1"/>
    <property type="match status" value="1"/>
</dbReference>
<reference evidence="2 3" key="1">
    <citation type="submission" date="2018-07" db="EMBL/GenBank/DDBJ databases">
        <title>Leeuwenhoekiella genomics.</title>
        <authorList>
            <person name="Tahon G."/>
            <person name="Willems A."/>
        </authorList>
    </citation>
    <scope>NUCLEOTIDE SEQUENCE [LARGE SCALE GENOMIC DNA]</scope>
    <source>
        <strain evidence="2 3">LMG 22550</strain>
    </source>
</reference>
<feature type="domain" description="HTH merR-type" evidence="1">
    <location>
        <begin position="38"/>
        <end position="101"/>
    </location>
</feature>
<accession>A0A4Q0PDY5</accession>
<dbReference type="Gene3D" id="1.10.1660.10">
    <property type="match status" value="1"/>
</dbReference>
<dbReference type="CDD" id="cd00592">
    <property type="entry name" value="HTH_MerR-like"/>
    <property type="match status" value="1"/>
</dbReference>
<dbReference type="InterPro" id="IPR009061">
    <property type="entry name" value="DNA-bd_dom_put_sf"/>
</dbReference>
<evidence type="ECO:0000313" key="3">
    <source>
        <dbReference type="Proteomes" id="UP000289238"/>
    </source>
</evidence>
<dbReference type="SUPFAM" id="SSF46955">
    <property type="entry name" value="Putative DNA-binding domain"/>
    <property type="match status" value="1"/>
</dbReference>
<dbReference type="InterPro" id="IPR000551">
    <property type="entry name" value="MerR-type_HTH_dom"/>
</dbReference>
<protein>
    <submittedName>
        <fullName evidence="2">MerR-like DNA binding protein</fullName>
    </submittedName>
</protein>
<dbReference type="GO" id="GO:0006355">
    <property type="term" value="P:regulation of DNA-templated transcription"/>
    <property type="evidence" value="ECO:0007669"/>
    <property type="project" value="InterPro"/>
</dbReference>
<name>A0A4Q0PDY5_9FLAO</name>
<gene>
    <name evidence="2" type="ORF">DSM00_75</name>
</gene>
<evidence type="ECO:0000259" key="1">
    <source>
        <dbReference type="SMART" id="SM00422"/>
    </source>
</evidence>
<sequence>MQKYKFNIIKIIPVRIILDKFMNINEIRTNILRPIFSANDIDLTYRTINHYEKKGLLLSERGDSRSWRHFSAIEVIWLNLIASLREMGMPLVKVVDLYSKLFIEGKYGSIDKASFIIKSFEDEIIESIFYKKDLYILIFFDGSYTFHDSSTLSQWHKGVYKNEPHINIPLKNIIQNIYKKIQDH</sequence>
<dbReference type="AlphaFoldDB" id="A0A4Q0PDY5"/>
<comment type="caution">
    <text evidence="2">The sequence shown here is derived from an EMBL/GenBank/DDBJ whole genome shotgun (WGS) entry which is preliminary data.</text>
</comment>
<proteinExistence type="predicted"/>
<dbReference type="EMBL" id="QOVM01000001">
    <property type="protein sequence ID" value="RXG24289.1"/>
    <property type="molecule type" value="Genomic_DNA"/>
</dbReference>
<dbReference type="Proteomes" id="UP000289238">
    <property type="component" value="Unassembled WGS sequence"/>
</dbReference>
<organism evidence="2 3">
    <name type="scientific">Leeuwenhoekiella aequorea</name>
    <dbReference type="NCBI Taxonomy" id="283736"/>
    <lineage>
        <taxon>Bacteria</taxon>
        <taxon>Pseudomonadati</taxon>
        <taxon>Bacteroidota</taxon>
        <taxon>Flavobacteriia</taxon>
        <taxon>Flavobacteriales</taxon>
        <taxon>Flavobacteriaceae</taxon>
        <taxon>Leeuwenhoekiella</taxon>
    </lineage>
</organism>
<keyword evidence="3" id="KW-1185">Reference proteome</keyword>
<dbReference type="GO" id="GO:0003677">
    <property type="term" value="F:DNA binding"/>
    <property type="evidence" value="ECO:0007669"/>
    <property type="project" value="InterPro"/>
</dbReference>
<dbReference type="SMART" id="SM00422">
    <property type="entry name" value="HTH_MERR"/>
    <property type="match status" value="1"/>
</dbReference>